<dbReference type="InterPro" id="IPR036866">
    <property type="entry name" value="RibonucZ/Hydroxyglut_hydro"/>
</dbReference>
<keyword evidence="1" id="KW-0378">Hydrolase</keyword>
<sequence length="337" mass="37955">MTPQFHPSLVNGPFDDPALYVDFLFERRALLFDLGDITPLSPRKVLRISHIFVSHTHVDHFIGFDRLVRLCLGREKELHLFGPPGFVGQVGHRLAGYTWNLVESYPTDFTVVATELHVDGTFLTDSFRCRKMFAPEGERHGRHEEGVILDEEGFLVRAAFLDHGIPCLAFALEEKNHVNIMKNRLDELGLPTGAWLKELKRAILAGNEDGEAVTARWREGDGWRERTLSLGELRRQVARVVAGQKVAYVTDAAPTRENGEAIVALAGGADHLFIETTFLHHEAERAGERRHLTARLAGELGRRAGAARVIPFHFSPKYRDREEAVRREVAEAFNDEG</sequence>
<dbReference type="EC" id="3.1.26.11" evidence="1"/>
<organism evidence="1 2">
    <name type="scientific">Geobacter pickeringii</name>
    <dbReference type="NCBI Taxonomy" id="345632"/>
    <lineage>
        <taxon>Bacteria</taxon>
        <taxon>Pseudomonadati</taxon>
        <taxon>Thermodesulfobacteriota</taxon>
        <taxon>Desulfuromonadia</taxon>
        <taxon>Geobacterales</taxon>
        <taxon>Geobacteraceae</taxon>
        <taxon>Geobacter</taxon>
    </lineage>
</organism>
<dbReference type="RefSeq" id="WP_039741025.1">
    <property type="nucleotide sequence ID" value="NZ_CP009788.1"/>
</dbReference>
<dbReference type="PANTHER" id="PTHR46018">
    <property type="entry name" value="ZINC PHOSPHODIESTERASE ELAC PROTEIN 1"/>
    <property type="match status" value="1"/>
</dbReference>
<dbReference type="KEGG" id="gpi:GPICK_05030"/>
<dbReference type="GO" id="GO:0042781">
    <property type="term" value="F:3'-tRNA processing endoribonuclease activity"/>
    <property type="evidence" value="ECO:0007669"/>
    <property type="project" value="UniProtKB-EC"/>
</dbReference>
<name>A0A0B5B852_9BACT</name>
<dbReference type="NCBIfam" id="NF002558">
    <property type="entry name" value="PRK02126.1"/>
    <property type="match status" value="1"/>
</dbReference>
<evidence type="ECO:0000313" key="1">
    <source>
        <dbReference type="EMBL" id="AJE02813.1"/>
    </source>
</evidence>
<dbReference type="AlphaFoldDB" id="A0A0B5B852"/>
<dbReference type="PANTHER" id="PTHR46018:SF7">
    <property type="entry name" value="RIBONUCLEASE Z"/>
    <property type="match status" value="1"/>
</dbReference>
<dbReference type="Proteomes" id="UP000057609">
    <property type="component" value="Chromosome"/>
</dbReference>
<dbReference type="EMBL" id="CP009788">
    <property type="protein sequence ID" value="AJE02813.1"/>
    <property type="molecule type" value="Genomic_DNA"/>
</dbReference>
<evidence type="ECO:0000313" key="2">
    <source>
        <dbReference type="Proteomes" id="UP000057609"/>
    </source>
</evidence>
<dbReference type="OrthoDB" id="9800940at2"/>
<reference evidence="1 2" key="1">
    <citation type="journal article" date="2015" name="Genome Announc.">
        <title>Complete Genome of Geobacter pickeringii G13T, a Metal-Reducing Isolate from Sedimentary Kaolin Deposits.</title>
        <authorList>
            <person name="Badalamenti J.P."/>
            <person name="Bond D.R."/>
        </authorList>
    </citation>
    <scope>NUCLEOTIDE SEQUENCE [LARGE SCALE GENOMIC DNA]</scope>
    <source>
        <strain evidence="1 2">G13</strain>
    </source>
</reference>
<keyword evidence="2" id="KW-1185">Reference proteome</keyword>
<dbReference type="STRING" id="345632.GPICK_05030"/>
<dbReference type="Gene3D" id="3.60.15.10">
    <property type="entry name" value="Ribonuclease Z/Hydroxyacylglutathione hydrolase-like"/>
    <property type="match status" value="1"/>
</dbReference>
<dbReference type="HOGENOM" id="CLU_823444_0_0_7"/>
<protein>
    <submittedName>
        <fullName evidence="1">Ribonuclease Z</fullName>
        <ecNumber evidence="1">3.1.26.11</ecNumber>
    </submittedName>
</protein>
<dbReference type="SUPFAM" id="SSF56281">
    <property type="entry name" value="Metallo-hydrolase/oxidoreductase"/>
    <property type="match status" value="1"/>
</dbReference>
<gene>
    <name evidence="1" type="ORF">GPICK_05030</name>
</gene>
<accession>A0A0B5B852</accession>
<proteinExistence type="predicted"/>